<proteinExistence type="predicted"/>
<protein>
    <submittedName>
        <fullName evidence="2">Rhodanese-like domain-containing protein</fullName>
    </submittedName>
</protein>
<evidence type="ECO:0000313" key="3">
    <source>
        <dbReference type="Proteomes" id="UP000433071"/>
    </source>
</evidence>
<dbReference type="PANTHER" id="PTHR45431">
    <property type="entry name" value="RHODANESE-LIKE DOMAIN-CONTAINING PROTEIN 15, CHLOROPLASTIC"/>
    <property type="match status" value="1"/>
</dbReference>
<dbReference type="OrthoDB" id="9800872at2"/>
<dbReference type="RefSeq" id="WP_155052594.1">
    <property type="nucleotide sequence ID" value="NZ_BAAAIB010000002.1"/>
</dbReference>
<reference evidence="2 3" key="1">
    <citation type="submission" date="2019-11" db="EMBL/GenBank/DDBJ databases">
        <title>Agromyces kandeliae sp. nov., isolated from mangrove soil.</title>
        <authorList>
            <person name="Wang R."/>
        </authorList>
    </citation>
    <scope>NUCLEOTIDE SEQUENCE [LARGE SCALE GENOMIC DNA]</scope>
    <source>
        <strain evidence="2 3">JCM 11433</strain>
    </source>
</reference>
<feature type="domain" description="Rhodanese" evidence="1">
    <location>
        <begin position="52"/>
        <end position="140"/>
    </location>
</feature>
<comment type="caution">
    <text evidence="2">The sequence shown here is derived from an EMBL/GenBank/DDBJ whole genome shotgun (WGS) entry which is preliminary data.</text>
</comment>
<dbReference type="CDD" id="cd00158">
    <property type="entry name" value="RHOD"/>
    <property type="match status" value="1"/>
</dbReference>
<accession>A0A6I3MC33</accession>
<evidence type="ECO:0000259" key="1">
    <source>
        <dbReference type="PROSITE" id="PS50206"/>
    </source>
</evidence>
<keyword evidence="3" id="KW-1185">Reference proteome</keyword>
<sequence>MQTTIHRSSGAPVPRSARPVRRVRGIRAALVAAAGATALALTGCASTEPIELGADAVVVDVRTPAEYAAGHLEGAVNVDLTSGELAAEIPALDAEGDYVVYCKSGNRSAQATALMEGAGLDVTDAGSMQQAADATGLSIVQ</sequence>
<dbReference type="SMART" id="SM00450">
    <property type="entry name" value="RHOD"/>
    <property type="match status" value="1"/>
</dbReference>
<evidence type="ECO:0000313" key="2">
    <source>
        <dbReference type="EMBL" id="MTH69557.1"/>
    </source>
</evidence>
<dbReference type="SUPFAM" id="SSF52821">
    <property type="entry name" value="Rhodanese/Cell cycle control phosphatase"/>
    <property type="match status" value="1"/>
</dbReference>
<dbReference type="Pfam" id="PF00581">
    <property type="entry name" value="Rhodanese"/>
    <property type="match status" value="1"/>
</dbReference>
<organism evidence="2 3">
    <name type="scientific">Agromyces bracchium</name>
    <dbReference type="NCBI Taxonomy" id="88376"/>
    <lineage>
        <taxon>Bacteria</taxon>
        <taxon>Bacillati</taxon>
        <taxon>Actinomycetota</taxon>
        <taxon>Actinomycetes</taxon>
        <taxon>Micrococcales</taxon>
        <taxon>Microbacteriaceae</taxon>
        <taxon>Agromyces</taxon>
    </lineage>
</organism>
<dbReference type="Gene3D" id="3.40.250.10">
    <property type="entry name" value="Rhodanese-like domain"/>
    <property type="match status" value="1"/>
</dbReference>
<dbReference type="PROSITE" id="PS50206">
    <property type="entry name" value="RHODANESE_3"/>
    <property type="match status" value="1"/>
</dbReference>
<dbReference type="Proteomes" id="UP000433071">
    <property type="component" value="Unassembled WGS sequence"/>
</dbReference>
<dbReference type="InterPro" id="IPR036873">
    <property type="entry name" value="Rhodanese-like_dom_sf"/>
</dbReference>
<name>A0A6I3MC33_9MICO</name>
<dbReference type="InterPro" id="IPR001763">
    <property type="entry name" value="Rhodanese-like_dom"/>
</dbReference>
<dbReference type="AlphaFoldDB" id="A0A6I3MC33"/>
<gene>
    <name evidence="2" type="ORF">GJ743_14385</name>
</gene>
<dbReference type="EMBL" id="WMLB01000033">
    <property type="protein sequence ID" value="MTH69557.1"/>
    <property type="molecule type" value="Genomic_DNA"/>
</dbReference>
<dbReference type="PANTHER" id="PTHR45431:SF3">
    <property type="entry name" value="RHODANESE-LIKE DOMAIN-CONTAINING PROTEIN 15, CHLOROPLASTIC"/>
    <property type="match status" value="1"/>
</dbReference>
<dbReference type="InterPro" id="IPR052367">
    <property type="entry name" value="Thiosulfate_ST/Rhodanese-like"/>
</dbReference>